<protein>
    <submittedName>
        <fullName evidence="1">Uncharacterized protein</fullName>
    </submittedName>
</protein>
<organism evidence="1 2">
    <name type="scientific">Xylaria curta</name>
    <dbReference type="NCBI Taxonomy" id="42375"/>
    <lineage>
        <taxon>Eukaryota</taxon>
        <taxon>Fungi</taxon>
        <taxon>Dikarya</taxon>
        <taxon>Ascomycota</taxon>
        <taxon>Pezizomycotina</taxon>
        <taxon>Sordariomycetes</taxon>
        <taxon>Xylariomycetidae</taxon>
        <taxon>Xylariales</taxon>
        <taxon>Xylariaceae</taxon>
        <taxon>Xylaria</taxon>
    </lineage>
</organism>
<gene>
    <name evidence="1" type="ORF">NUW58_g4695</name>
</gene>
<proteinExistence type="predicted"/>
<evidence type="ECO:0000313" key="2">
    <source>
        <dbReference type="Proteomes" id="UP001143856"/>
    </source>
</evidence>
<dbReference type="Proteomes" id="UP001143856">
    <property type="component" value="Unassembled WGS sequence"/>
</dbReference>
<evidence type="ECO:0000313" key="1">
    <source>
        <dbReference type="EMBL" id="KAJ2987092.1"/>
    </source>
</evidence>
<accession>A0ACC1P6D9</accession>
<keyword evidence="2" id="KW-1185">Reference proteome</keyword>
<reference evidence="1" key="1">
    <citation type="submission" date="2022-10" db="EMBL/GenBank/DDBJ databases">
        <title>Genome Sequence of Xylaria curta.</title>
        <authorList>
            <person name="Buettner E."/>
        </authorList>
    </citation>
    <scope>NUCLEOTIDE SEQUENCE</scope>
    <source>
        <strain evidence="1">Babe10</strain>
    </source>
</reference>
<sequence length="578" mass="65614">MEIAAAALQFASIAVQAFHGCVIAIELFNTAQHMGADADLFHTGLEFEKYRLMAWGGRVGLLGENEKQTINWQLAGILLKQLESLLTSANVLRDKYSLNVTEEEIQAMNASQTSEAPKSGVANLIARLKPTLHTTTSKIIQENNSTAQRFRWAVRDRNKLKELLAQIAELINKLEFLLDSTERQQEKDEYDRLLREVISLTTTTAEAGQIRDLFEGNPYPRKPIRAAAYLKQVRLVLGADKRADEITPKLVGNAVRVKLPKLSILGRSLKPWKDAGLYTSNLEFATYHNRQVLVQWKTVGSAQWERYTNQMKCLAVFLMSLSDKSFRSLPCLGYYPLETQGRHGIIYSLPDDGHDQDFKSLKSLISTQPFVSLERRLKLMREIAETVLQLHTAGWLHKSLRSENIIFLAPRDSNDDVFLYSEPYIIGYEYARSDTTDSANAFTELPDTELETDLYRHPQARGLNRETFQKRFDMYAMACIFIELAMWKPLVEVFSSYTSRGLEDIISIAQSSNEIIELPSLEQLFKNDDAVKALAYHSGEIVLEVIRTSFSAEKAKEGDEGLLQDQTTIVNRLGWCRI</sequence>
<name>A0ACC1P6D9_9PEZI</name>
<dbReference type="EMBL" id="JAPDGR010000846">
    <property type="protein sequence ID" value="KAJ2987092.1"/>
    <property type="molecule type" value="Genomic_DNA"/>
</dbReference>
<comment type="caution">
    <text evidence="1">The sequence shown here is derived from an EMBL/GenBank/DDBJ whole genome shotgun (WGS) entry which is preliminary data.</text>
</comment>